<evidence type="ECO:0000256" key="1">
    <source>
        <dbReference type="ARBA" id="ARBA00007692"/>
    </source>
</evidence>
<name>A0A482W2V4_ASBVE</name>
<dbReference type="EMBL" id="QDEB01039040">
    <property type="protein sequence ID" value="RZC38878.1"/>
    <property type="molecule type" value="Genomic_DNA"/>
</dbReference>
<sequence length="432" mass="50133">MVKSITFCKELGFDNKSILKNPILLRANPNTLDQYYTVMKEGGFNNITAEVLAKFRTLCRKEIITLKKAHLIDPQTDVAESFISHLNPRPENFYVRTEGDSESWSSVHLQVLTEYLKWRLQATDADVAKLIKIHPGICRKSFRYLCENIATAQDLGFTPEKMLKYGYILHNYPKYTKTVLAKYPEIAGASMRKAMRMYPKLVNVSPSNIEKIYNILKKHNISDEAIQKRMNVFHMSPQTVELRLEELKRVEDLKVLFHNPNILKLVVHHNRAKSRLSYLKQLQLKCAGVSVLGNDDSKFNMHVKEGRDSNTSSDTFAFLKGIFNEDTDRFETNFKKHPYYLQVSLVSMEETYNYLISENYSSAAILNVIYILLYPKEKIQNNFKQVDLFETRSNKVLTQTNRLNLVLYFIEKEHHFTGDGIWTKSESLEEGS</sequence>
<dbReference type="Proteomes" id="UP000292052">
    <property type="component" value="Unassembled WGS sequence"/>
</dbReference>
<dbReference type="GO" id="GO:0003676">
    <property type="term" value="F:nucleic acid binding"/>
    <property type="evidence" value="ECO:0007669"/>
    <property type="project" value="InterPro"/>
</dbReference>
<comment type="caution">
    <text evidence="3">The sequence shown here is derived from an EMBL/GenBank/DDBJ whole genome shotgun (WGS) entry which is preliminary data.</text>
</comment>
<dbReference type="PANTHER" id="PTHR15437:SF7">
    <property type="entry name" value="TRANSCRIPTION TERMINATION FACTOR 5, MITOCHONDRIAL"/>
    <property type="match status" value="1"/>
</dbReference>
<dbReference type="OrthoDB" id="10064535at2759"/>
<dbReference type="GO" id="GO:0005759">
    <property type="term" value="C:mitochondrial matrix"/>
    <property type="evidence" value="ECO:0007669"/>
    <property type="project" value="TreeGrafter"/>
</dbReference>
<accession>A0A482W2V4</accession>
<keyword evidence="4" id="KW-1185">Reference proteome</keyword>
<proteinExistence type="inferred from homology"/>
<reference evidence="3 4" key="1">
    <citation type="submission" date="2017-03" db="EMBL/GenBank/DDBJ databases">
        <title>Genome of the blue death feigning beetle - Asbolus verrucosus.</title>
        <authorList>
            <person name="Rider S.D."/>
        </authorList>
    </citation>
    <scope>NUCLEOTIDE SEQUENCE [LARGE SCALE GENOMIC DNA]</scope>
    <source>
        <strain evidence="3">Butters</strain>
        <tissue evidence="3">Head and leg muscle</tissue>
    </source>
</reference>
<organism evidence="3 4">
    <name type="scientific">Asbolus verrucosus</name>
    <name type="common">Desert ironclad beetle</name>
    <dbReference type="NCBI Taxonomy" id="1661398"/>
    <lineage>
        <taxon>Eukaryota</taxon>
        <taxon>Metazoa</taxon>
        <taxon>Ecdysozoa</taxon>
        <taxon>Arthropoda</taxon>
        <taxon>Hexapoda</taxon>
        <taxon>Insecta</taxon>
        <taxon>Pterygota</taxon>
        <taxon>Neoptera</taxon>
        <taxon>Endopterygota</taxon>
        <taxon>Coleoptera</taxon>
        <taxon>Polyphaga</taxon>
        <taxon>Cucujiformia</taxon>
        <taxon>Tenebrionidae</taxon>
        <taxon>Pimeliinae</taxon>
        <taxon>Asbolus</taxon>
    </lineage>
</organism>
<dbReference type="STRING" id="1661398.A0A482W2V4"/>
<dbReference type="SMART" id="SM00733">
    <property type="entry name" value="Mterf"/>
    <property type="match status" value="4"/>
</dbReference>
<dbReference type="Gene3D" id="1.25.70.10">
    <property type="entry name" value="Transcription termination factor 3, mitochondrial"/>
    <property type="match status" value="1"/>
</dbReference>
<evidence type="ECO:0000313" key="4">
    <source>
        <dbReference type="Proteomes" id="UP000292052"/>
    </source>
</evidence>
<dbReference type="AlphaFoldDB" id="A0A482W2V4"/>
<evidence type="ECO:0000256" key="2">
    <source>
        <dbReference type="ARBA" id="ARBA00022946"/>
    </source>
</evidence>
<dbReference type="InterPro" id="IPR038538">
    <property type="entry name" value="MTERF_sf"/>
</dbReference>
<gene>
    <name evidence="3" type="ORF">BDFB_007416</name>
</gene>
<evidence type="ECO:0000313" key="3">
    <source>
        <dbReference type="EMBL" id="RZC38878.1"/>
    </source>
</evidence>
<keyword evidence="2" id="KW-0809">Transit peptide</keyword>
<comment type="similarity">
    <text evidence="1">Belongs to the mTERF family.</text>
</comment>
<evidence type="ECO:0008006" key="5">
    <source>
        <dbReference type="Google" id="ProtNLM"/>
    </source>
</evidence>
<dbReference type="PANTHER" id="PTHR15437">
    <property type="entry name" value="TRANSCRIPTION TERMINATION FACTOR, MITOCHONDRIAL"/>
    <property type="match status" value="1"/>
</dbReference>
<protein>
    <recommendedName>
        <fullName evidence="5">Transcription termination factor 5, mitochondrial</fullName>
    </recommendedName>
</protein>
<dbReference type="GO" id="GO:0006393">
    <property type="term" value="P:termination of mitochondrial transcription"/>
    <property type="evidence" value="ECO:0007669"/>
    <property type="project" value="TreeGrafter"/>
</dbReference>
<dbReference type="InterPro" id="IPR003690">
    <property type="entry name" value="MTERF"/>
</dbReference>